<reference evidence="1 2" key="1">
    <citation type="submission" date="2020-08" db="EMBL/GenBank/DDBJ databases">
        <title>Genomic Encyclopedia of Type Strains, Phase IV (KMG-IV): sequencing the most valuable type-strain genomes for metagenomic binning, comparative biology and taxonomic classification.</title>
        <authorList>
            <person name="Goeker M."/>
        </authorList>
    </citation>
    <scope>NUCLEOTIDE SEQUENCE [LARGE SCALE GENOMIC DNA]</scope>
    <source>
        <strain evidence="1 2">DSM 25966</strain>
    </source>
</reference>
<dbReference type="SUPFAM" id="SSF50630">
    <property type="entry name" value="Acid proteases"/>
    <property type="match status" value="1"/>
</dbReference>
<sequence length="371" mass="38809">MAGLSQWRRSRPRAGSSEMVSRAAGILTSIALAGIAAWATDARADAPSQPVAPETATIPLKARPGDSGFHNFIAVEAGGGPPADVLLDTGSTGLRIRAEAVGPAVRLTNTRLTYSYSSGNVLSGVLGYAIVAFPGAEPHVATLKPIAIQVVQSVTCKPEKPKCPGWAPTQMGVMGVAYGPFAVFNPLARLPGNLASGFIVVANDFAEPGVSPHLDVGLTPENTQGYARAPFAPADRPQPDGLTAWNTKSIPACFSVDGGRPGCFATVFDTGAGNGSFETPETGRHQLGHQVPNGAIVTTEVPGVMKLTVKAGSRVWIDRYRYAPPHGSVKGFNSGGVVFRYYRILFDAVRGEIGFSPNSPMQARRTPHPAE</sequence>
<dbReference type="Proteomes" id="UP000553963">
    <property type="component" value="Unassembled WGS sequence"/>
</dbReference>
<accession>A0A840ALS4</accession>
<evidence type="ECO:0000313" key="1">
    <source>
        <dbReference type="EMBL" id="MBB3929416.1"/>
    </source>
</evidence>
<evidence type="ECO:0000313" key="2">
    <source>
        <dbReference type="Proteomes" id="UP000553963"/>
    </source>
</evidence>
<dbReference type="Gene3D" id="2.40.70.10">
    <property type="entry name" value="Acid Proteases"/>
    <property type="match status" value="1"/>
</dbReference>
<protein>
    <recommendedName>
        <fullName evidence="3">Peptidase A2 domain-containing protein</fullName>
    </recommendedName>
</protein>
<keyword evidence="2" id="KW-1185">Reference proteome</keyword>
<dbReference type="RefSeq" id="WP_183397078.1">
    <property type="nucleotide sequence ID" value="NZ_JACIDS010000001.1"/>
</dbReference>
<evidence type="ECO:0008006" key="3">
    <source>
        <dbReference type="Google" id="ProtNLM"/>
    </source>
</evidence>
<name>A0A840ALS4_9HYPH</name>
<gene>
    <name evidence="1" type="ORF">GGR25_000435</name>
</gene>
<dbReference type="AlphaFoldDB" id="A0A840ALS4"/>
<comment type="caution">
    <text evidence="1">The sequence shown here is derived from an EMBL/GenBank/DDBJ whole genome shotgun (WGS) entry which is preliminary data.</text>
</comment>
<organism evidence="1 2">
    <name type="scientific">Kaistia hirudinis</name>
    <dbReference type="NCBI Taxonomy" id="1293440"/>
    <lineage>
        <taxon>Bacteria</taxon>
        <taxon>Pseudomonadati</taxon>
        <taxon>Pseudomonadota</taxon>
        <taxon>Alphaproteobacteria</taxon>
        <taxon>Hyphomicrobiales</taxon>
        <taxon>Kaistiaceae</taxon>
        <taxon>Kaistia</taxon>
    </lineage>
</organism>
<proteinExistence type="predicted"/>
<dbReference type="EMBL" id="JACIDS010000001">
    <property type="protein sequence ID" value="MBB3929416.1"/>
    <property type="molecule type" value="Genomic_DNA"/>
</dbReference>
<dbReference type="InterPro" id="IPR021109">
    <property type="entry name" value="Peptidase_aspartic_dom_sf"/>
</dbReference>